<feature type="transmembrane region" description="Helical" evidence="5">
    <location>
        <begin position="174"/>
        <end position="198"/>
    </location>
</feature>
<evidence type="ECO:0000256" key="1">
    <source>
        <dbReference type="ARBA" id="ARBA00004141"/>
    </source>
</evidence>
<evidence type="ECO:0000256" key="3">
    <source>
        <dbReference type="ARBA" id="ARBA00022989"/>
    </source>
</evidence>
<keyword evidence="5" id="KW-1003">Cell membrane</keyword>
<dbReference type="PIRSF" id="PIRSF006648">
    <property type="entry name" value="DrrB"/>
    <property type="match status" value="1"/>
</dbReference>
<dbReference type="STRING" id="1817893.AUJ66_01960"/>
<dbReference type="InterPro" id="IPR013525">
    <property type="entry name" value="ABC2_TM"/>
</dbReference>
<evidence type="ECO:0000256" key="4">
    <source>
        <dbReference type="ARBA" id="ARBA00023136"/>
    </source>
</evidence>
<accession>A0A1J4SET7</accession>
<comment type="caution">
    <text evidence="7">The sequence shown here is derived from an EMBL/GenBank/DDBJ whole genome shotgun (WGS) entry which is preliminary data.</text>
</comment>
<feature type="transmembrane region" description="Helical" evidence="5">
    <location>
        <begin position="44"/>
        <end position="64"/>
    </location>
</feature>
<protein>
    <recommendedName>
        <fullName evidence="5">Transport permease protein</fullName>
    </recommendedName>
</protein>
<evidence type="ECO:0000313" key="8">
    <source>
        <dbReference type="Proteomes" id="UP000182278"/>
    </source>
</evidence>
<feature type="transmembrane region" description="Helical" evidence="5">
    <location>
        <begin position="100"/>
        <end position="119"/>
    </location>
</feature>
<dbReference type="PANTHER" id="PTHR43229">
    <property type="entry name" value="NODULATION PROTEIN J"/>
    <property type="match status" value="1"/>
</dbReference>
<dbReference type="GO" id="GO:0140359">
    <property type="term" value="F:ABC-type transporter activity"/>
    <property type="evidence" value="ECO:0007669"/>
    <property type="project" value="InterPro"/>
</dbReference>
<keyword evidence="3 5" id="KW-1133">Transmembrane helix</keyword>
<dbReference type="AlphaFoldDB" id="A0A1J4SET7"/>
<dbReference type="InterPro" id="IPR051784">
    <property type="entry name" value="Nod_factor_ABC_transporter"/>
</dbReference>
<evidence type="ECO:0000313" key="7">
    <source>
        <dbReference type="EMBL" id="OIN97963.1"/>
    </source>
</evidence>
<name>A0A1J4SET7_9BACT</name>
<feature type="transmembrane region" description="Helical" evidence="5">
    <location>
        <begin position="131"/>
        <end position="154"/>
    </location>
</feature>
<keyword evidence="5" id="KW-0813">Transport</keyword>
<dbReference type="PROSITE" id="PS51012">
    <property type="entry name" value="ABC_TM2"/>
    <property type="match status" value="1"/>
</dbReference>
<dbReference type="EMBL" id="MNUO01000030">
    <property type="protein sequence ID" value="OIN97963.1"/>
    <property type="molecule type" value="Genomic_DNA"/>
</dbReference>
<evidence type="ECO:0000256" key="2">
    <source>
        <dbReference type="ARBA" id="ARBA00022692"/>
    </source>
</evidence>
<feature type="domain" description="ABC transmembrane type-2" evidence="6">
    <location>
        <begin position="5"/>
        <end position="239"/>
    </location>
</feature>
<dbReference type="PANTHER" id="PTHR43229:SF2">
    <property type="entry name" value="NODULATION PROTEIN J"/>
    <property type="match status" value="1"/>
</dbReference>
<dbReference type="InterPro" id="IPR000412">
    <property type="entry name" value="ABC_2_transport"/>
</dbReference>
<dbReference type="Proteomes" id="UP000182278">
    <property type="component" value="Unassembled WGS sequence"/>
</dbReference>
<keyword evidence="2 5" id="KW-0812">Transmembrane</keyword>
<dbReference type="GO" id="GO:0043190">
    <property type="term" value="C:ATP-binding cassette (ABC) transporter complex"/>
    <property type="evidence" value="ECO:0007669"/>
    <property type="project" value="InterPro"/>
</dbReference>
<comment type="similarity">
    <text evidence="5">Belongs to the ABC-2 integral membrane protein family.</text>
</comment>
<proteinExistence type="inferred from homology"/>
<reference evidence="7 8" key="1">
    <citation type="journal article" date="2016" name="Environ. Microbiol.">
        <title>Genomic resolution of a cold subsurface aquifer community provides metabolic insights for novel microbes adapted to high CO concentrations.</title>
        <authorList>
            <person name="Probst A.J."/>
            <person name="Castelle C.J."/>
            <person name="Singh A."/>
            <person name="Brown C.T."/>
            <person name="Anantharaman K."/>
            <person name="Sharon I."/>
            <person name="Hug L.A."/>
            <person name="Burstein D."/>
            <person name="Emerson J.B."/>
            <person name="Thomas B.C."/>
            <person name="Banfield J.F."/>
        </authorList>
    </citation>
    <scope>NUCLEOTIDE SEQUENCE [LARGE SCALE GENOMIC DNA]</scope>
    <source>
        <strain evidence="7">CG1_02_38_46</strain>
    </source>
</reference>
<dbReference type="InterPro" id="IPR047817">
    <property type="entry name" value="ABC2_TM_bact-type"/>
</dbReference>
<gene>
    <name evidence="7" type="ORF">AUJ66_01960</name>
</gene>
<organism evidence="7 8">
    <name type="scientific">Candidatus Desantisbacteria bacterium CG1_02_38_46</name>
    <dbReference type="NCBI Taxonomy" id="1817893"/>
    <lineage>
        <taxon>Bacteria</taxon>
        <taxon>Candidatus Desantisiibacteriota</taxon>
    </lineage>
</organism>
<sequence>MSYRFAFLLEILSILFFILTFYFITKLFGKVAIPYLESYGGDYFSFVLIGIAFSSYMGVGLGSFSGNLRSEQMMGTLEAMLVTPTRVSTIIFSLSAWNFIYATAEILIYLLLGTLLFGVDISNANIGAAFLILFLTLGSFTGFGIISASFIMILKRGDPVNWILGNVSDFLGGVYFPITILPPFVQVISHLLPITYALRAIRHALLQGYSFKMLLPDILVLVLFCVIVLPLSIFFFKYAVKRTKLEGTLSQY</sequence>
<evidence type="ECO:0000256" key="5">
    <source>
        <dbReference type="RuleBase" id="RU361157"/>
    </source>
</evidence>
<feature type="transmembrane region" description="Helical" evidence="5">
    <location>
        <begin position="7"/>
        <end position="24"/>
    </location>
</feature>
<keyword evidence="4 5" id="KW-0472">Membrane</keyword>
<dbReference type="Pfam" id="PF01061">
    <property type="entry name" value="ABC2_membrane"/>
    <property type="match status" value="1"/>
</dbReference>
<feature type="transmembrane region" description="Helical" evidence="5">
    <location>
        <begin position="218"/>
        <end position="240"/>
    </location>
</feature>
<comment type="subcellular location">
    <subcellularLocation>
        <location evidence="5">Cell membrane</location>
        <topology evidence="5">Multi-pass membrane protein</topology>
    </subcellularLocation>
    <subcellularLocation>
        <location evidence="1">Membrane</location>
        <topology evidence="1">Multi-pass membrane protein</topology>
    </subcellularLocation>
</comment>
<evidence type="ECO:0000259" key="6">
    <source>
        <dbReference type="PROSITE" id="PS51012"/>
    </source>
</evidence>